<organism evidence="2 3">
    <name type="scientific">Eumeta variegata</name>
    <name type="common">Bagworm moth</name>
    <name type="synonym">Eumeta japonica</name>
    <dbReference type="NCBI Taxonomy" id="151549"/>
    <lineage>
        <taxon>Eukaryota</taxon>
        <taxon>Metazoa</taxon>
        <taxon>Ecdysozoa</taxon>
        <taxon>Arthropoda</taxon>
        <taxon>Hexapoda</taxon>
        <taxon>Insecta</taxon>
        <taxon>Pterygota</taxon>
        <taxon>Neoptera</taxon>
        <taxon>Endopterygota</taxon>
        <taxon>Lepidoptera</taxon>
        <taxon>Glossata</taxon>
        <taxon>Ditrysia</taxon>
        <taxon>Tineoidea</taxon>
        <taxon>Psychidae</taxon>
        <taxon>Oiketicinae</taxon>
        <taxon>Eumeta</taxon>
    </lineage>
</organism>
<dbReference type="Proteomes" id="UP000299102">
    <property type="component" value="Unassembled WGS sequence"/>
</dbReference>
<evidence type="ECO:0000313" key="3">
    <source>
        <dbReference type="Proteomes" id="UP000299102"/>
    </source>
</evidence>
<accession>A0A4C1Y6D7</accession>
<name>A0A4C1Y6D7_EUMVA</name>
<gene>
    <name evidence="2" type="ORF">EVAR_55436_1</name>
</gene>
<feature type="region of interest" description="Disordered" evidence="1">
    <location>
        <begin position="49"/>
        <end position="77"/>
    </location>
</feature>
<dbReference type="AlphaFoldDB" id="A0A4C1Y6D7"/>
<evidence type="ECO:0000256" key="1">
    <source>
        <dbReference type="SAM" id="MobiDB-lite"/>
    </source>
</evidence>
<dbReference type="EMBL" id="BGZK01001064">
    <property type="protein sequence ID" value="GBP70117.1"/>
    <property type="molecule type" value="Genomic_DNA"/>
</dbReference>
<reference evidence="2 3" key="1">
    <citation type="journal article" date="2019" name="Commun. Biol.">
        <title>The bagworm genome reveals a unique fibroin gene that provides high tensile strength.</title>
        <authorList>
            <person name="Kono N."/>
            <person name="Nakamura H."/>
            <person name="Ohtoshi R."/>
            <person name="Tomita M."/>
            <person name="Numata K."/>
            <person name="Arakawa K."/>
        </authorList>
    </citation>
    <scope>NUCLEOTIDE SEQUENCE [LARGE SCALE GENOMIC DNA]</scope>
</reference>
<comment type="caution">
    <text evidence="2">The sequence shown here is derived from an EMBL/GenBank/DDBJ whole genome shotgun (WGS) entry which is preliminary data.</text>
</comment>
<keyword evidence="3" id="KW-1185">Reference proteome</keyword>
<evidence type="ECO:0000313" key="2">
    <source>
        <dbReference type="EMBL" id="GBP70117.1"/>
    </source>
</evidence>
<proteinExistence type="predicted"/>
<sequence>MQLEYEVQRKRPSGFIERRKLYYPIAVTASAGQYLSTFLETADLDVSFPEGPDPKTFPTRLLPDRAPRNNPPGVWASSRHSFEEGNFDACTSKRAGSYANFVV</sequence>
<protein>
    <submittedName>
        <fullName evidence="2">Uncharacterized protein</fullName>
    </submittedName>
</protein>